<keyword evidence="7 10" id="KW-0406">Ion transport</keyword>
<keyword evidence="5 10" id="KW-0812">Transmembrane</keyword>
<keyword evidence="10" id="KW-0997">Cell inner membrane</keyword>
<dbReference type="PANTHER" id="PTHR30266:SF2">
    <property type="entry name" value="LARGE-CONDUCTANCE MECHANOSENSITIVE CHANNEL"/>
    <property type="match status" value="1"/>
</dbReference>
<comment type="similarity">
    <text evidence="2 10">Belongs to the MscL family.</text>
</comment>
<dbReference type="PRINTS" id="PR01264">
    <property type="entry name" value="MECHCHANNEL"/>
</dbReference>
<evidence type="ECO:0000256" key="9">
    <source>
        <dbReference type="ARBA" id="ARBA00023303"/>
    </source>
</evidence>
<evidence type="ECO:0000256" key="10">
    <source>
        <dbReference type="HAMAP-Rule" id="MF_00115"/>
    </source>
</evidence>
<dbReference type="InterPro" id="IPR037673">
    <property type="entry name" value="MSC/AndL"/>
</dbReference>
<dbReference type="PROSITE" id="PS01327">
    <property type="entry name" value="MSCL"/>
    <property type="match status" value="1"/>
</dbReference>
<evidence type="ECO:0000256" key="1">
    <source>
        <dbReference type="ARBA" id="ARBA00004651"/>
    </source>
</evidence>
<dbReference type="EMBL" id="CP066167">
    <property type="protein sequence ID" value="QQD18635.1"/>
    <property type="molecule type" value="Genomic_DNA"/>
</dbReference>
<dbReference type="NCBIfam" id="NF001843">
    <property type="entry name" value="PRK00567.1-4"/>
    <property type="match status" value="1"/>
</dbReference>
<dbReference type="NCBIfam" id="TIGR00220">
    <property type="entry name" value="mscL"/>
    <property type="match status" value="1"/>
</dbReference>
<protein>
    <recommendedName>
        <fullName evidence="10">Large-conductance mechanosensitive channel</fullName>
    </recommendedName>
</protein>
<feature type="transmembrane region" description="Helical" evidence="10">
    <location>
        <begin position="12"/>
        <end position="33"/>
    </location>
</feature>
<feature type="transmembrane region" description="Helical" evidence="10">
    <location>
        <begin position="86"/>
        <end position="107"/>
    </location>
</feature>
<gene>
    <name evidence="10 11" type="primary">mscL</name>
    <name evidence="11" type="ORF">I6N98_01820</name>
</gene>
<dbReference type="GO" id="GO:0008381">
    <property type="term" value="F:mechanosensitive monoatomic ion channel activity"/>
    <property type="evidence" value="ECO:0007669"/>
    <property type="project" value="UniProtKB-UniRule"/>
</dbReference>
<reference evidence="11 12" key="1">
    <citation type="submission" date="2020-12" db="EMBL/GenBank/DDBJ databases">
        <authorList>
            <person name="Shan Y."/>
        </authorList>
    </citation>
    <scope>NUCLEOTIDE SEQUENCE [LARGE SCALE GENOMIC DNA]</scope>
    <source>
        <strain evidence="12">csc3.9</strain>
    </source>
</reference>
<keyword evidence="12" id="KW-1185">Reference proteome</keyword>
<keyword evidence="8 10" id="KW-0472">Membrane</keyword>
<comment type="subunit">
    <text evidence="10">Homopentamer.</text>
</comment>
<evidence type="ECO:0000256" key="4">
    <source>
        <dbReference type="ARBA" id="ARBA00022475"/>
    </source>
</evidence>
<evidence type="ECO:0000256" key="8">
    <source>
        <dbReference type="ARBA" id="ARBA00023136"/>
    </source>
</evidence>
<evidence type="ECO:0000313" key="11">
    <source>
        <dbReference type="EMBL" id="QQD18635.1"/>
    </source>
</evidence>
<dbReference type="SUPFAM" id="SSF81330">
    <property type="entry name" value="Gated mechanosensitive channel"/>
    <property type="match status" value="1"/>
</dbReference>
<dbReference type="HAMAP" id="MF_00115">
    <property type="entry name" value="MscL"/>
    <property type="match status" value="1"/>
</dbReference>
<evidence type="ECO:0000256" key="6">
    <source>
        <dbReference type="ARBA" id="ARBA00022989"/>
    </source>
</evidence>
<evidence type="ECO:0000256" key="3">
    <source>
        <dbReference type="ARBA" id="ARBA00022448"/>
    </source>
</evidence>
<dbReference type="Pfam" id="PF01741">
    <property type="entry name" value="MscL"/>
    <property type="match status" value="1"/>
</dbReference>
<dbReference type="Gene3D" id="1.10.1200.120">
    <property type="entry name" value="Large-conductance mechanosensitive channel, MscL, domain 1"/>
    <property type="match status" value="1"/>
</dbReference>
<evidence type="ECO:0000256" key="7">
    <source>
        <dbReference type="ARBA" id="ARBA00023065"/>
    </source>
</evidence>
<keyword evidence="9 10" id="KW-0407">Ion channel</keyword>
<dbReference type="Proteomes" id="UP000596063">
    <property type="component" value="Chromosome"/>
</dbReference>
<comment type="subcellular location">
    <subcellularLocation>
        <location evidence="10">Cell inner membrane</location>
        <topology evidence="10">Multi-pass membrane protein</topology>
    </subcellularLocation>
    <subcellularLocation>
        <location evidence="1">Cell membrane</location>
        <topology evidence="1">Multi-pass membrane protein</topology>
    </subcellularLocation>
</comment>
<sequence>MGILEEFKKFAIRGNVIDMAVGIIIGGAFSTIVKSLVADVIMPPIGLALGGVDFANLMWVISEGTTPAPYLTVADAKAAGAVTVNYGLFINSVISFVIVAFAVFMLVKSINKIRELEKKEAEEAAPAAPTTKDCAYCFSSIAIAATRCPHCTSALD</sequence>
<organism evidence="11 12">
    <name type="scientific">Spongiibacter nanhainus</name>
    <dbReference type="NCBI Taxonomy" id="2794344"/>
    <lineage>
        <taxon>Bacteria</taxon>
        <taxon>Pseudomonadati</taxon>
        <taxon>Pseudomonadota</taxon>
        <taxon>Gammaproteobacteria</taxon>
        <taxon>Cellvibrionales</taxon>
        <taxon>Spongiibacteraceae</taxon>
        <taxon>Spongiibacter</taxon>
    </lineage>
</organism>
<comment type="function">
    <text evidence="10">Channel that opens in response to stretch forces in the membrane lipid bilayer. May participate in the regulation of osmotic pressure changes within the cell.</text>
</comment>
<dbReference type="PANTHER" id="PTHR30266">
    <property type="entry name" value="MECHANOSENSITIVE CHANNEL MSCL"/>
    <property type="match status" value="1"/>
</dbReference>
<dbReference type="RefSeq" id="WP_198570126.1">
    <property type="nucleotide sequence ID" value="NZ_CP066167.1"/>
</dbReference>
<dbReference type="AlphaFoldDB" id="A0A7T4URR0"/>
<evidence type="ECO:0000256" key="2">
    <source>
        <dbReference type="ARBA" id="ARBA00007254"/>
    </source>
</evidence>
<dbReference type="InterPro" id="IPR019823">
    <property type="entry name" value="Mechanosensitive_channel_CS"/>
</dbReference>
<keyword evidence="4 10" id="KW-1003">Cell membrane</keyword>
<proteinExistence type="inferred from homology"/>
<evidence type="ECO:0000313" key="12">
    <source>
        <dbReference type="Proteomes" id="UP000596063"/>
    </source>
</evidence>
<feature type="transmembrane region" description="Helical" evidence="10">
    <location>
        <begin position="40"/>
        <end position="61"/>
    </location>
</feature>
<accession>A0A7T4URR0</accession>
<dbReference type="GO" id="GO:0005886">
    <property type="term" value="C:plasma membrane"/>
    <property type="evidence" value="ECO:0007669"/>
    <property type="project" value="UniProtKB-SubCell"/>
</dbReference>
<dbReference type="InterPro" id="IPR036019">
    <property type="entry name" value="MscL_channel"/>
</dbReference>
<keyword evidence="6 10" id="KW-1133">Transmembrane helix</keyword>
<evidence type="ECO:0000256" key="5">
    <source>
        <dbReference type="ARBA" id="ARBA00022692"/>
    </source>
</evidence>
<dbReference type="KEGG" id="snan:I6N98_01820"/>
<name>A0A7T4URR0_9GAMM</name>
<keyword evidence="3 10" id="KW-0813">Transport</keyword>
<dbReference type="InterPro" id="IPR001185">
    <property type="entry name" value="MS_channel"/>
</dbReference>